<organism evidence="10 11">
    <name type="scientific">Amazona collaria</name>
    <name type="common">yellow-billed parrot</name>
    <dbReference type="NCBI Taxonomy" id="241587"/>
    <lineage>
        <taxon>Eukaryota</taxon>
        <taxon>Metazoa</taxon>
        <taxon>Chordata</taxon>
        <taxon>Craniata</taxon>
        <taxon>Vertebrata</taxon>
        <taxon>Euteleostomi</taxon>
        <taxon>Archelosauria</taxon>
        <taxon>Archosauria</taxon>
        <taxon>Dinosauria</taxon>
        <taxon>Saurischia</taxon>
        <taxon>Theropoda</taxon>
        <taxon>Coelurosauria</taxon>
        <taxon>Aves</taxon>
        <taxon>Neognathae</taxon>
        <taxon>Neoaves</taxon>
        <taxon>Telluraves</taxon>
        <taxon>Australaves</taxon>
        <taxon>Psittaciformes</taxon>
        <taxon>Psittacidae</taxon>
        <taxon>Amazona</taxon>
    </lineage>
</organism>
<keyword evidence="4 8" id="KW-0769">Symport</keyword>
<dbReference type="Pfam" id="PF00375">
    <property type="entry name" value="SDF"/>
    <property type="match status" value="1"/>
</dbReference>
<dbReference type="InterPro" id="IPR001991">
    <property type="entry name" value="Na-dicarboxylate_symporter"/>
</dbReference>
<evidence type="ECO:0000256" key="6">
    <source>
        <dbReference type="ARBA" id="ARBA00023136"/>
    </source>
</evidence>
<evidence type="ECO:0000256" key="7">
    <source>
        <dbReference type="ARBA" id="ARBA00023180"/>
    </source>
</evidence>
<keyword evidence="2 8" id="KW-0813">Transport</keyword>
<proteinExistence type="inferred from homology"/>
<dbReference type="SUPFAM" id="SSF118215">
    <property type="entry name" value="Proton glutamate symport protein"/>
    <property type="match status" value="1"/>
</dbReference>
<dbReference type="Proteomes" id="UP000694522">
    <property type="component" value="Unplaced"/>
</dbReference>
<dbReference type="Ensembl" id="ENSACOT00000025829.1">
    <property type="protein sequence ID" value="ENSACOP00000024975.1"/>
    <property type="gene ID" value="ENSACOG00000016745.1"/>
</dbReference>
<comment type="subcellular location">
    <subcellularLocation>
        <location evidence="1 8">Membrane</location>
        <topology evidence="1 8">Multi-pass membrane protein</topology>
    </subcellularLocation>
</comment>
<evidence type="ECO:0000256" key="1">
    <source>
        <dbReference type="ARBA" id="ARBA00004141"/>
    </source>
</evidence>
<evidence type="ECO:0000256" key="8">
    <source>
        <dbReference type="RuleBase" id="RU361216"/>
    </source>
</evidence>
<keyword evidence="6 8" id="KW-0472">Membrane</keyword>
<dbReference type="PANTHER" id="PTHR11958">
    <property type="entry name" value="SODIUM/DICARBOXYLATE SYMPORTER-RELATED"/>
    <property type="match status" value="1"/>
</dbReference>
<dbReference type="GO" id="GO:0005886">
    <property type="term" value="C:plasma membrane"/>
    <property type="evidence" value="ECO:0007669"/>
    <property type="project" value="TreeGrafter"/>
</dbReference>
<comment type="similarity">
    <text evidence="8">Belongs to the dicarboxylate/amino acid:cation symporter (DAACS) (TC 2.A.23) family.</text>
</comment>
<protein>
    <recommendedName>
        <fullName evidence="8">Amino acid transporter</fullName>
    </recommendedName>
</protein>
<feature type="region of interest" description="Disordered" evidence="9">
    <location>
        <begin position="153"/>
        <end position="180"/>
    </location>
</feature>
<evidence type="ECO:0000256" key="9">
    <source>
        <dbReference type="SAM" id="MobiDB-lite"/>
    </source>
</evidence>
<sequence length="180" mass="19396">PTQGQELARGLVELRERNGLLTLSMLSVATGCLLGFLLRALELTELVSYFSFPGELLMRMLKMLILPLITSSLMSGLATMDTKACGKMGVLTITYYLWTTFMAVTVGIILVVSIHPGAAAQKDKYSVGNVVLSSADALLDLIRYNAGFQQGHVEGGSQTRSPHEAPGILRSPGKQTHEPC</sequence>
<dbReference type="PROSITE" id="PS00713">
    <property type="entry name" value="NA_DICARBOXYL_SYMP_1"/>
    <property type="match status" value="1"/>
</dbReference>
<keyword evidence="5 8" id="KW-1133">Transmembrane helix</keyword>
<dbReference type="GO" id="GO:0005313">
    <property type="term" value="F:L-glutamate transmembrane transporter activity"/>
    <property type="evidence" value="ECO:0007669"/>
    <property type="project" value="TreeGrafter"/>
</dbReference>
<dbReference type="InterPro" id="IPR036458">
    <property type="entry name" value="Na:dicarbo_symporter_sf"/>
</dbReference>
<dbReference type="InterPro" id="IPR018107">
    <property type="entry name" value="Na-dicarboxylate_symporter_CS"/>
</dbReference>
<dbReference type="GO" id="GO:0015175">
    <property type="term" value="F:neutral L-amino acid transmembrane transporter activity"/>
    <property type="evidence" value="ECO:0007669"/>
    <property type="project" value="TreeGrafter"/>
</dbReference>
<keyword evidence="11" id="KW-1185">Reference proteome</keyword>
<comment type="caution">
    <text evidence="8">Lacks conserved residue(s) required for the propagation of feature annotation.</text>
</comment>
<name>A0A8B9GL02_9PSIT</name>
<evidence type="ECO:0000313" key="10">
    <source>
        <dbReference type="Ensembl" id="ENSACOP00000024975.1"/>
    </source>
</evidence>
<dbReference type="AlphaFoldDB" id="A0A8B9GL02"/>
<reference evidence="10" key="1">
    <citation type="submission" date="2025-08" db="UniProtKB">
        <authorList>
            <consortium name="Ensembl"/>
        </authorList>
    </citation>
    <scope>IDENTIFICATION</scope>
</reference>
<feature type="transmembrane region" description="Helical" evidence="8">
    <location>
        <begin position="95"/>
        <end position="114"/>
    </location>
</feature>
<feature type="transmembrane region" description="Helical" evidence="8">
    <location>
        <begin position="61"/>
        <end position="80"/>
    </location>
</feature>
<keyword evidence="3 8" id="KW-0812">Transmembrane</keyword>
<keyword evidence="7" id="KW-0325">Glycoprotein</keyword>
<dbReference type="Gene3D" id="1.10.3860.10">
    <property type="entry name" value="Sodium:dicarboxylate symporter"/>
    <property type="match status" value="1"/>
</dbReference>
<evidence type="ECO:0000313" key="11">
    <source>
        <dbReference type="Proteomes" id="UP000694522"/>
    </source>
</evidence>
<accession>A0A8B9GL02</accession>
<dbReference type="InterPro" id="IPR050746">
    <property type="entry name" value="DAACS"/>
</dbReference>
<dbReference type="GO" id="GO:0015501">
    <property type="term" value="F:glutamate:sodium symporter activity"/>
    <property type="evidence" value="ECO:0007669"/>
    <property type="project" value="TreeGrafter"/>
</dbReference>
<dbReference type="PANTHER" id="PTHR11958:SF102">
    <property type="entry name" value="AMINO ACID TRANSPORTER"/>
    <property type="match status" value="1"/>
</dbReference>
<evidence type="ECO:0000256" key="2">
    <source>
        <dbReference type="ARBA" id="ARBA00022448"/>
    </source>
</evidence>
<evidence type="ECO:0000256" key="4">
    <source>
        <dbReference type="ARBA" id="ARBA00022847"/>
    </source>
</evidence>
<reference evidence="10" key="2">
    <citation type="submission" date="2025-09" db="UniProtKB">
        <authorList>
            <consortium name="Ensembl"/>
        </authorList>
    </citation>
    <scope>IDENTIFICATION</scope>
</reference>
<dbReference type="PRINTS" id="PR00173">
    <property type="entry name" value="EDTRNSPORT"/>
</dbReference>
<evidence type="ECO:0000256" key="3">
    <source>
        <dbReference type="ARBA" id="ARBA00022692"/>
    </source>
</evidence>
<feature type="transmembrane region" description="Helical" evidence="8">
    <location>
        <begin position="20"/>
        <end position="41"/>
    </location>
</feature>
<evidence type="ECO:0000256" key="5">
    <source>
        <dbReference type="ARBA" id="ARBA00022989"/>
    </source>
</evidence>